<feature type="transmembrane region" description="Helical" evidence="2">
    <location>
        <begin position="99"/>
        <end position="119"/>
    </location>
</feature>
<feature type="region of interest" description="Disordered" evidence="1">
    <location>
        <begin position="61"/>
        <end position="94"/>
    </location>
</feature>
<evidence type="ECO:0000256" key="1">
    <source>
        <dbReference type="SAM" id="MobiDB-lite"/>
    </source>
</evidence>
<dbReference type="SMART" id="SM00978">
    <property type="entry name" value="Tim44"/>
    <property type="match status" value="1"/>
</dbReference>
<dbReference type="InterPro" id="IPR032710">
    <property type="entry name" value="NTF2-like_dom_sf"/>
</dbReference>
<keyword evidence="2" id="KW-0812">Transmembrane</keyword>
<protein>
    <submittedName>
        <fullName evidence="3">Import inner membrane translocase subunit Tim44</fullName>
    </submittedName>
</protein>
<evidence type="ECO:0000256" key="2">
    <source>
        <dbReference type="SAM" id="Phobius"/>
    </source>
</evidence>
<feature type="compositionally biased region" description="Low complexity" evidence="1">
    <location>
        <begin position="68"/>
        <end position="94"/>
    </location>
</feature>
<keyword evidence="2" id="KW-0472">Membrane</keyword>
<dbReference type="KEGG" id="mcys:MCB1EB_0774"/>
<dbReference type="PANTHER" id="PTHR41542">
    <property type="entry name" value="BLL5807 PROTEIN"/>
    <property type="match status" value="1"/>
</dbReference>
<accession>A0A2Z6EV24</accession>
<reference evidence="3 4" key="1">
    <citation type="journal article" date="2018" name="Microbes Environ.">
        <title>Comparative Genomic Insights into Endofungal Lifestyles of Two Bacterial Endosymbionts, Mycoavidus cysteinexigens and Burkholderia rhizoxinica.</title>
        <authorList>
            <person name="Sharmin D."/>
            <person name="Guo Y."/>
            <person name="Nishizawa T."/>
            <person name="Ohshima S."/>
            <person name="Sato Y."/>
            <person name="Takashima Y."/>
            <person name="Narisawa K."/>
            <person name="Ohta H."/>
        </authorList>
    </citation>
    <scope>NUCLEOTIDE SEQUENCE [LARGE SCALE GENOMIC DNA]</scope>
    <source>
        <strain evidence="3 4">B1-EB</strain>
    </source>
</reference>
<dbReference type="Pfam" id="PF04280">
    <property type="entry name" value="Tim44"/>
    <property type="match status" value="1"/>
</dbReference>
<name>A0A2Z6EV24_9BURK</name>
<gene>
    <name evidence="3" type="ORF">MCB1EB_0774</name>
</gene>
<proteinExistence type="predicted"/>
<dbReference type="AlphaFoldDB" id="A0A2Z6EV24"/>
<dbReference type="PANTHER" id="PTHR41542:SF1">
    <property type="entry name" value="BLL5807 PROTEIN"/>
    <property type="match status" value="1"/>
</dbReference>
<keyword evidence="2" id="KW-1133">Transmembrane helix</keyword>
<feature type="transmembrane region" description="Helical" evidence="2">
    <location>
        <begin position="125"/>
        <end position="146"/>
    </location>
</feature>
<dbReference type="Proteomes" id="UP000282597">
    <property type="component" value="Chromosome"/>
</dbReference>
<organism evidence="3 4">
    <name type="scientific">Mycoavidus cysteinexigens</name>
    <dbReference type="NCBI Taxonomy" id="1553431"/>
    <lineage>
        <taxon>Bacteria</taxon>
        <taxon>Pseudomonadati</taxon>
        <taxon>Pseudomonadota</taxon>
        <taxon>Betaproteobacteria</taxon>
        <taxon>Burkholderiales</taxon>
        <taxon>Burkholderiaceae</taxon>
        <taxon>Mycoavidus</taxon>
    </lineage>
</organism>
<keyword evidence="4" id="KW-1185">Reference proteome</keyword>
<dbReference type="InterPro" id="IPR007379">
    <property type="entry name" value="Tim44-like_dom"/>
</dbReference>
<dbReference type="EMBL" id="AP018150">
    <property type="protein sequence ID" value="BBE08935.1"/>
    <property type="molecule type" value="Genomic_DNA"/>
</dbReference>
<evidence type="ECO:0000313" key="4">
    <source>
        <dbReference type="Proteomes" id="UP000282597"/>
    </source>
</evidence>
<dbReference type="SUPFAM" id="SSF54427">
    <property type="entry name" value="NTF2-like"/>
    <property type="match status" value="1"/>
</dbReference>
<evidence type="ECO:0000313" key="3">
    <source>
        <dbReference type="EMBL" id="BBE08935.1"/>
    </source>
</evidence>
<sequence length="347" mass="36786">MFSLSAIQFADFSLGSLTRAGRNFLTLRIGRLSLKRLVVLMLASALALGLTLQEAEAKRLGGGRSSGRQAQMFQQRQQAAPSPRPSQANAAAQPTRNRWLGPLAGIAAGLGIGALLSHLGLGGALGGILSNLIIIGGIALLGYWLLRWFAARRARHGAAAAPAFMRGAHESAMAANAGSNFDMRTGFAQEPRGMASQFSGGMAAADTALQPVNAVPAHFDTALFLRNAKVLFVRLQAAWDAGDAADIREFTTPAMFAEIKLDLSERGTMLNQTEVVQLEAALIGVAEQADEILASVQFSGLIREEQGASAQPFSEKWNLTKRTQGHEGWLLAGIEQDPSPSGAQWLS</sequence>